<dbReference type="InterPro" id="IPR055170">
    <property type="entry name" value="GFO_IDH_MocA-like_dom"/>
</dbReference>
<dbReference type="InterPro" id="IPR036291">
    <property type="entry name" value="NAD(P)-bd_dom_sf"/>
</dbReference>
<gene>
    <name evidence="4" type="ORF">SAMN04488556_3192</name>
</gene>
<dbReference type="EMBL" id="FOZS01000003">
    <property type="protein sequence ID" value="SFS89791.1"/>
    <property type="molecule type" value="Genomic_DNA"/>
</dbReference>
<name>A0A1I6TKX1_9EURY</name>
<dbReference type="InterPro" id="IPR050463">
    <property type="entry name" value="Gfo/Idh/MocA_oxidrdct_glycsds"/>
</dbReference>
<feature type="domain" description="GFO/IDH/MocA-like oxidoreductase" evidence="3">
    <location>
        <begin position="134"/>
        <end position="252"/>
    </location>
</feature>
<dbReference type="Pfam" id="PF01408">
    <property type="entry name" value="GFO_IDH_MocA"/>
    <property type="match status" value="1"/>
</dbReference>
<dbReference type="AlphaFoldDB" id="A0A1I6TKX1"/>
<sequence>MADPLQTGIIGTGGWGTHIAEQFHEHSDAEVVALADVSSESRTRAGETLEVSPSHQYENHRSMLEREGLDAVQISSPHEFHHEQTIAALEEGVHVFCEKPLTPGLERACDLARRVEESDRVLMVGYQRHVNPAYVAIRETIAAGDLEPKLVTAELTQDWVETVADSWRMDPDLSGGGQLYDSGSHLLDAVIWLLDDVPTRVSAEMAFHDEPPVDVQAALSVRFERGTVANITVSGDSPDVTERIAVRGDGGRCLLEGSGWTDRNVTITDSSGDVRRSVAAGLSSYDKVDAFVESVRIGTEPPATATDALRATALTEAAYDSARRGERVSVEPN</sequence>
<dbReference type="Gene3D" id="3.40.50.720">
    <property type="entry name" value="NAD(P)-binding Rossmann-like Domain"/>
    <property type="match status" value="1"/>
</dbReference>
<evidence type="ECO:0000313" key="5">
    <source>
        <dbReference type="Proteomes" id="UP000199199"/>
    </source>
</evidence>
<feature type="domain" description="Gfo/Idh/MocA-like oxidoreductase N-terminal" evidence="2">
    <location>
        <begin position="6"/>
        <end position="126"/>
    </location>
</feature>
<keyword evidence="5" id="KW-1185">Reference proteome</keyword>
<dbReference type="PANTHER" id="PTHR43818">
    <property type="entry name" value="BCDNA.GH03377"/>
    <property type="match status" value="1"/>
</dbReference>
<proteinExistence type="predicted"/>
<dbReference type="Proteomes" id="UP000199199">
    <property type="component" value="Unassembled WGS sequence"/>
</dbReference>
<dbReference type="Gene3D" id="3.30.360.10">
    <property type="entry name" value="Dihydrodipicolinate Reductase, domain 2"/>
    <property type="match status" value="1"/>
</dbReference>
<protein>
    <submittedName>
        <fullName evidence="4">Predicted dehydrogenase</fullName>
    </submittedName>
</protein>
<dbReference type="GO" id="GO:0016491">
    <property type="term" value="F:oxidoreductase activity"/>
    <property type="evidence" value="ECO:0007669"/>
    <property type="project" value="UniProtKB-KW"/>
</dbReference>
<organism evidence="4 5">
    <name type="scientific">Halostagnicola kamekurae</name>
    <dbReference type="NCBI Taxonomy" id="619731"/>
    <lineage>
        <taxon>Archaea</taxon>
        <taxon>Methanobacteriati</taxon>
        <taxon>Methanobacteriota</taxon>
        <taxon>Stenosarchaea group</taxon>
        <taxon>Halobacteria</taxon>
        <taxon>Halobacteriales</taxon>
        <taxon>Natrialbaceae</taxon>
        <taxon>Halostagnicola</taxon>
    </lineage>
</organism>
<evidence type="ECO:0000256" key="1">
    <source>
        <dbReference type="ARBA" id="ARBA00023002"/>
    </source>
</evidence>
<dbReference type="Pfam" id="PF22725">
    <property type="entry name" value="GFO_IDH_MocA_C3"/>
    <property type="match status" value="1"/>
</dbReference>
<dbReference type="InterPro" id="IPR000683">
    <property type="entry name" value="Gfo/Idh/MocA-like_OxRdtase_N"/>
</dbReference>
<dbReference type="OrthoDB" id="25239at2157"/>
<reference evidence="5" key="1">
    <citation type="submission" date="2016-10" db="EMBL/GenBank/DDBJ databases">
        <authorList>
            <person name="Varghese N."/>
            <person name="Submissions S."/>
        </authorList>
    </citation>
    <scope>NUCLEOTIDE SEQUENCE [LARGE SCALE GENOMIC DNA]</scope>
    <source>
        <strain evidence="5">DSM 22427</strain>
    </source>
</reference>
<evidence type="ECO:0000259" key="3">
    <source>
        <dbReference type="Pfam" id="PF22725"/>
    </source>
</evidence>
<keyword evidence="1" id="KW-0560">Oxidoreductase</keyword>
<dbReference type="RefSeq" id="WP_092905927.1">
    <property type="nucleotide sequence ID" value="NZ_FOZS01000003.1"/>
</dbReference>
<dbReference type="PANTHER" id="PTHR43818:SF11">
    <property type="entry name" value="BCDNA.GH03377"/>
    <property type="match status" value="1"/>
</dbReference>
<accession>A0A1I6TKX1</accession>
<dbReference type="GO" id="GO:0000166">
    <property type="term" value="F:nucleotide binding"/>
    <property type="evidence" value="ECO:0007669"/>
    <property type="project" value="InterPro"/>
</dbReference>
<dbReference type="SUPFAM" id="SSF51735">
    <property type="entry name" value="NAD(P)-binding Rossmann-fold domains"/>
    <property type="match status" value="1"/>
</dbReference>
<evidence type="ECO:0000259" key="2">
    <source>
        <dbReference type="Pfam" id="PF01408"/>
    </source>
</evidence>
<dbReference type="SUPFAM" id="SSF55347">
    <property type="entry name" value="Glyceraldehyde-3-phosphate dehydrogenase-like, C-terminal domain"/>
    <property type="match status" value="1"/>
</dbReference>
<evidence type="ECO:0000313" key="4">
    <source>
        <dbReference type="EMBL" id="SFS89791.1"/>
    </source>
</evidence>